<dbReference type="InterPro" id="IPR018540">
    <property type="entry name" value="Spo0E-like"/>
</dbReference>
<protein>
    <submittedName>
        <fullName evidence="1">Spo0E family sporulation regulatory protein-aspartic acid phosphatase</fullName>
    </submittedName>
</protein>
<gene>
    <name evidence="1" type="ORF">FBF83_06190</name>
</gene>
<accession>A0A4U1MPL8</accession>
<dbReference type="EMBL" id="SWFM01000001">
    <property type="protein sequence ID" value="TKD72665.1"/>
    <property type="molecule type" value="Genomic_DNA"/>
</dbReference>
<reference evidence="1 2" key="1">
    <citation type="submission" date="2019-04" db="EMBL/GenBank/DDBJ databases">
        <title>Genome sequence of Bacillus hwajinpoensis strain Y2.</title>
        <authorList>
            <person name="Fair J.L."/>
            <person name="Maclea K.S."/>
        </authorList>
    </citation>
    <scope>NUCLEOTIDE SEQUENCE [LARGE SCALE GENOMIC DNA]</scope>
    <source>
        <strain evidence="1 2">Y2</strain>
    </source>
</reference>
<dbReference type="AlphaFoldDB" id="A0A4U1MPL8"/>
<sequence length="60" mass="7207">MLLQRLEHEIYNLRMVLYDLGKEVDDYSSGKILLLSKRLDEKIVLYQKLKDCKRKHQATI</sequence>
<dbReference type="Pfam" id="PF09388">
    <property type="entry name" value="SpoOE-like"/>
    <property type="match status" value="1"/>
</dbReference>
<dbReference type="InterPro" id="IPR036638">
    <property type="entry name" value="HLH_DNA-bd_sf"/>
</dbReference>
<organism evidence="1 2">
    <name type="scientific">Guptibacillus hwajinpoensis</name>
    <dbReference type="NCBI Taxonomy" id="208199"/>
    <lineage>
        <taxon>Bacteria</taxon>
        <taxon>Bacillati</taxon>
        <taxon>Bacillota</taxon>
        <taxon>Bacilli</taxon>
        <taxon>Bacillales</taxon>
        <taxon>Guptibacillaceae</taxon>
        <taxon>Guptibacillus</taxon>
    </lineage>
</organism>
<dbReference type="RefSeq" id="WP_136946512.1">
    <property type="nucleotide sequence ID" value="NZ_SWFM01000001.1"/>
</dbReference>
<proteinExistence type="predicted"/>
<evidence type="ECO:0000313" key="1">
    <source>
        <dbReference type="EMBL" id="TKD72665.1"/>
    </source>
</evidence>
<dbReference type="GO" id="GO:0046983">
    <property type="term" value="F:protein dimerization activity"/>
    <property type="evidence" value="ECO:0007669"/>
    <property type="project" value="InterPro"/>
</dbReference>
<dbReference type="Gene3D" id="4.10.280.10">
    <property type="entry name" value="Helix-loop-helix DNA-binding domain"/>
    <property type="match status" value="1"/>
</dbReference>
<dbReference type="GO" id="GO:0043937">
    <property type="term" value="P:regulation of sporulation"/>
    <property type="evidence" value="ECO:0007669"/>
    <property type="project" value="InterPro"/>
</dbReference>
<comment type="caution">
    <text evidence="1">The sequence shown here is derived from an EMBL/GenBank/DDBJ whole genome shotgun (WGS) entry which is preliminary data.</text>
</comment>
<dbReference type="Proteomes" id="UP000310541">
    <property type="component" value="Unassembled WGS sequence"/>
</dbReference>
<name>A0A4U1MPL8_9BACL</name>
<dbReference type="OrthoDB" id="2941740at2"/>
<dbReference type="SUPFAM" id="SSF140500">
    <property type="entry name" value="BAS1536-like"/>
    <property type="match status" value="1"/>
</dbReference>
<dbReference type="InterPro" id="IPR037208">
    <property type="entry name" value="Spo0E-like_sf"/>
</dbReference>
<evidence type="ECO:0000313" key="2">
    <source>
        <dbReference type="Proteomes" id="UP000310541"/>
    </source>
</evidence>